<evidence type="ECO:0000313" key="1">
    <source>
        <dbReference type="EMBL" id="GAA0203662.1"/>
    </source>
</evidence>
<accession>A0ABN0SWH2</accession>
<sequence length="286" mass="33962">MSMVCKFCESEHVDDLRKIQSPYSEEKYTLYECRDCKQRFFRMDERENSRDIYKKLYDGQAEKNKNIYGLEFTTSKYWKNEVKEITALHSGGGIHSVCDIGCRTGDFLLHWPNRVERVGVELSEYASGVAQQRGIHVVRDFVENASFDHPFDVVSCYALLEHLEQPKLVLDTFSRMCNQGGILVILVPAFDTWKQHKIWKNENERWHMYSPPEHLNFYTKEWLAEYLSSDFELLHYKYTTGGMVNPLRGIPLLSRVGSRLMWVWDITRFTNQRPVFDHLYLYLRRK</sequence>
<dbReference type="Pfam" id="PF13489">
    <property type="entry name" value="Methyltransf_23"/>
    <property type="match status" value="1"/>
</dbReference>
<reference evidence="1 2" key="1">
    <citation type="journal article" date="2019" name="Int. J. Syst. Evol. Microbiol.">
        <title>The Global Catalogue of Microorganisms (GCM) 10K type strain sequencing project: providing services to taxonomists for standard genome sequencing and annotation.</title>
        <authorList>
            <consortium name="The Broad Institute Genomics Platform"/>
            <consortium name="The Broad Institute Genome Sequencing Center for Infectious Disease"/>
            <person name="Wu L."/>
            <person name="Ma J."/>
        </authorList>
    </citation>
    <scope>NUCLEOTIDE SEQUENCE [LARGE SCALE GENOMIC DNA]</scope>
    <source>
        <strain evidence="1 2">JCM 8542</strain>
    </source>
</reference>
<dbReference type="Proteomes" id="UP001500399">
    <property type="component" value="Unassembled WGS sequence"/>
</dbReference>
<gene>
    <name evidence="1" type="ORF">GCM10008919_03660</name>
</gene>
<comment type="caution">
    <text evidence="1">The sequence shown here is derived from an EMBL/GenBank/DDBJ whole genome shotgun (WGS) entry which is preliminary data.</text>
</comment>
<evidence type="ECO:0000313" key="2">
    <source>
        <dbReference type="Proteomes" id="UP001500399"/>
    </source>
</evidence>
<dbReference type="SUPFAM" id="SSF53335">
    <property type="entry name" value="S-adenosyl-L-methionine-dependent methyltransferases"/>
    <property type="match status" value="1"/>
</dbReference>
<dbReference type="Gene3D" id="3.40.50.150">
    <property type="entry name" value="Vaccinia Virus protein VP39"/>
    <property type="match status" value="1"/>
</dbReference>
<dbReference type="InterPro" id="IPR029063">
    <property type="entry name" value="SAM-dependent_MTases_sf"/>
</dbReference>
<proteinExistence type="predicted"/>
<evidence type="ECO:0008006" key="3">
    <source>
        <dbReference type="Google" id="ProtNLM"/>
    </source>
</evidence>
<organism evidence="1 2">
    <name type="scientific">Selenomonas dianae</name>
    <dbReference type="NCBI Taxonomy" id="135079"/>
    <lineage>
        <taxon>Bacteria</taxon>
        <taxon>Bacillati</taxon>
        <taxon>Bacillota</taxon>
        <taxon>Negativicutes</taxon>
        <taxon>Selenomonadales</taxon>
        <taxon>Selenomonadaceae</taxon>
        <taxon>Selenomonas</taxon>
    </lineage>
</organism>
<dbReference type="PANTHER" id="PTHR43861">
    <property type="entry name" value="TRANS-ACONITATE 2-METHYLTRANSFERASE-RELATED"/>
    <property type="match status" value="1"/>
</dbReference>
<keyword evidence="2" id="KW-1185">Reference proteome</keyword>
<dbReference type="EMBL" id="BAAACR010000002">
    <property type="protein sequence ID" value="GAA0203662.1"/>
    <property type="molecule type" value="Genomic_DNA"/>
</dbReference>
<name>A0ABN0SWH2_9FIRM</name>
<dbReference type="PANTHER" id="PTHR43861:SF6">
    <property type="entry name" value="METHYLTRANSFERASE TYPE 11"/>
    <property type="match status" value="1"/>
</dbReference>
<dbReference type="CDD" id="cd02440">
    <property type="entry name" value="AdoMet_MTases"/>
    <property type="match status" value="1"/>
</dbReference>
<protein>
    <recommendedName>
        <fullName evidence="3">Class I SAM-dependent methyltransferase</fullName>
    </recommendedName>
</protein>